<dbReference type="AlphaFoldDB" id="A0A3G9GD32"/>
<dbReference type="OrthoDB" id="6187633at2"/>
<feature type="active site" evidence="3">
    <location>
        <position position="268"/>
    </location>
</feature>
<dbReference type="CDD" id="cd07112">
    <property type="entry name" value="ALDH_GABALDH-PuuC"/>
    <property type="match status" value="1"/>
</dbReference>
<dbReference type="Pfam" id="PF00171">
    <property type="entry name" value="Aldedh"/>
    <property type="match status" value="1"/>
</dbReference>
<evidence type="ECO:0000313" key="6">
    <source>
        <dbReference type="EMBL" id="BBF85264.1"/>
    </source>
</evidence>
<evidence type="ECO:0000256" key="1">
    <source>
        <dbReference type="ARBA" id="ARBA00009986"/>
    </source>
</evidence>
<dbReference type="GO" id="GO:0004029">
    <property type="term" value="F:aldehyde dehydrogenase (NAD+) activity"/>
    <property type="evidence" value="ECO:0007669"/>
    <property type="project" value="UniProtKB-EC"/>
</dbReference>
<evidence type="ECO:0000256" key="2">
    <source>
        <dbReference type="ARBA" id="ARBA00023002"/>
    </source>
</evidence>
<name>A0A3G9GD32_9NEIS</name>
<dbReference type="STRING" id="332411.VI06_13785"/>
<dbReference type="InterPro" id="IPR016162">
    <property type="entry name" value="Ald_DH_N"/>
</dbReference>
<dbReference type="KEGG" id="amah:DLM_1647"/>
<proteinExistence type="inferred from homology"/>
<dbReference type="InterPro" id="IPR029510">
    <property type="entry name" value="Ald_DH_CS_GLU"/>
</dbReference>
<evidence type="ECO:0000256" key="3">
    <source>
        <dbReference type="PROSITE-ProRule" id="PRU10007"/>
    </source>
</evidence>
<organism evidence="6 7">
    <name type="scientific">Aquitalea magnusonii</name>
    <dbReference type="NCBI Taxonomy" id="332411"/>
    <lineage>
        <taxon>Bacteria</taxon>
        <taxon>Pseudomonadati</taxon>
        <taxon>Pseudomonadota</taxon>
        <taxon>Betaproteobacteria</taxon>
        <taxon>Neisseriales</taxon>
        <taxon>Chromobacteriaceae</taxon>
        <taxon>Aquitalea</taxon>
    </lineage>
</organism>
<sequence>MLSSKDLSFWTACASALQPAAQAYIDGRLQDAVDGRQFASICPHTGHTIAMVARCAQADVDLAVSAARRSFEGGDWSRCHPRERKPVLQKLAQLLRDNADELALLDCLDMGKPISDALNIDVPATAALFDWYAEACDKLYDEVAPSGPDALALVTREPVGVVAAVIPWNFPLDMAAWKVAPALAAGNSVLLKPAEQSPLSAIRLAQLASEAGLPDGVLNVLPGYGEEAGQALGLHPDIDCLSFTGSTEIGKRFLAYSAASNMKMVWLECGGKSPNLVFGDCADLDAAARKAAFGICFNQGQVCSASSRLLVENSIHDRFVEKVLTEMAHYQPGNPLDPATRLGSLVDAGHTGRVHGFIEDGVRQGARLLAGGERLRLGDSDCYLQPTLFTGVTPQMRIAREEIFGPVLSVLRFDSEAEAIAMANDSIYGLAAAVWTDQLQRAHRVARALRAGTVSVNTVDALDPGVPFGGCKQSGFGRDLSLHALDKFSQLKTTWISL</sequence>
<dbReference type="InterPro" id="IPR015590">
    <property type="entry name" value="Aldehyde_DH_dom"/>
</dbReference>
<dbReference type="PROSITE" id="PS00687">
    <property type="entry name" value="ALDEHYDE_DEHYDR_GLU"/>
    <property type="match status" value="1"/>
</dbReference>
<dbReference type="EC" id="1.2.1.3" evidence="6"/>
<dbReference type="Gene3D" id="3.40.605.10">
    <property type="entry name" value="Aldehyde Dehydrogenase, Chain A, domain 1"/>
    <property type="match status" value="1"/>
</dbReference>
<comment type="similarity">
    <text evidence="1 4">Belongs to the aldehyde dehydrogenase family.</text>
</comment>
<reference evidence="7" key="1">
    <citation type="journal article" date="2017" name="Biotechnol. Biofuels">
        <title>Evaluation of environmental bacterial communities as a factor affecting the growth of duckweed Lemna minor.</title>
        <authorList>
            <person name="Ishizawa H."/>
            <person name="Kuroda M."/>
            <person name="Morikawa M."/>
            <person name="Ike M."/>
        </authorList>
    </citation>
    <scope>NUCLEOTIDE SEQUENCE [LARGE SCALE GENOMIC DNA]</scope>
    <source>
        <strain evidence="7">H3</strain>
    </source>
</reference>
<reference evidence="6 7" key="2">
    <citation type="journal article" date="2017" name="Genome Announc.">
        <title>Draft genome sequence of Aquitalea magnusonii strain H3, a plant growth-promoting bacterium of duckweed Lemna minor.</title>
        <authorList>
            <person name="Ishizawa H."/>
            <person name="Kuroda M."/>
            <person name="Ike M."/>
        </authorList>
    </citation>
    <scope>NUCLEOTIDE SEQUENCE [LARGE SCALE GENOMIC DNA]</scope>
    <source>
        <strain evidence="6 7">H3</strain>
    </source>
</reference>
<dbReference type="FunFam" id="3.40.605.10:FF:000026">
    <property type="entry name" value="Aldehyde dehydrogenase, putative"/>
    <property type="match status" value="1"/>
</dbReference>
<dbReference type="FunFam" id="3.40.309.10:FF:000012">
    <property type="entry name" value="Betaine aldehyde dehydrogenase"/>
    <property type="match status" value="1"/>
</dbReference>
<evidence type="ECO:0000313" key="7">
    <source>
        <dbReference type="Proteomes" id="UP000198290"/>
    </source>
</evidence>
<dbReference type="EMBL" id="AP018823">
    <property type="protein sequence ID" value="BBF85264.1"/>
    <property type="molecule type" value="Genomic_DNA"/>
</dbReference>
<dbReference type="RefSeq" id="WP_089083507.1">
    <property type="nucleotide sequence ID" value="NZ_AP018823.1"/>
</dbReference>
<dbReference type="PANTHER" id="PTHR11699">
    <property type="entry name" value="ALDEHYDE DEHYDROGENASE-RELATED"/>
    <property type="match status" value="1"/>
</dbReference>
<evidence type="ECO:0000259" key="5">
    <source>
        <dbReference type="Pfam" id="PF00171"/>
    </source>
</evidence>
<dbReference type="Gene3D" id="3.40.309.10">
    <property type="entry name" value="Aldehyde Dehydrogenase, Chain A, domain 2"/>
    <property type="match status" value="1"/>
</dbReference>
<feature type="domain" description="Aldehyde dehydrogenase" evidence="5">
    <location>
        <begin position="36"/>
        <end position="493"/>
    </location>
</feature>
<reference evidence="7" key="3">
    <citation type="journal article" date="2017" name="Plant Physiol. Biochem.">
        <title>Differential oxidative and antioxidative response of duckweed Lemna minor toward plant growth promoting/inhibiting bacteria.</title>
        <authorList>
            <person name="Ishizawa H."/>
            <person name="Kuroda M."/>
            <person name="Morikawa M."/>
            <person name="Ike M."/>
        </authorList>
    </citation>
    <scope>NUCLEOTIDE SEQUENCE [LARGE SCALE GENOMIC DNA]</scope>
    <source>
        <strain evidence="7">H3</strain>
    </source>
</reference>
<dbReference type="Proteomes" id="UP000198290">
    <property type="component" value="Chromosome"/>
</dbReference>
<evidence type="ECO:0000256" key="4">
    <source>
        <dbReference type="RuleBase" id="RU003345"/>
    </source>
</evidence>
<keyword evidence="7" id="KW-1185">Reference proteome</keyword>
<dbReference type="FunFam" id="3.40.605.10:FF:000001">
    <property type="entry name" value="Aldehyde dehydrogenase 1"/>
    <property type="match status" value="1"/>
</dbReference>
<accession>A0A3G9GD32</accession>
<gene>
    <name evidence="6" type="ORF">DLM_1647</name>
</gene>
<protein>
    <submittedName>
        <fullName evidence="6">Aldehyde dehydrogenase</fullName>
        <ecNumber evidence="6">1.2.1.3</ecNumber>
    </submittedName>
</protein>
<dbReference type="InterPro" id="IPR016163">
    <property type="entry name" value="Ald_DH_C"/>
</dbReference>
<dbReference type="InterPro" id="IPR016161">
    <property type="entry name" value="Ald_DH/histidinol_DH"/>
</dbReference>
<dbReference type="SUPFAM" id="SSF53720">
    <property type="entry name" value="ALDH-like"/>
    <property type="match status" value="1"/>
</dbReference>
<keyword evidence="2 4" id="KW-0560">Oxidoreductase</keyword>